<dbReference type="EMBL" id="QHLY01000004">
    <property type="protein sequence ID" value="PXA72748.1"/>
    <property type="molecule type" value="Genomic_DNA"/>
</dbReference>
<dbReference type="PANTHER" id="PTHR43782">
    <property type="entry name" value="ARGINASE"/>
    <property type="match status" value="1"/>
</dbReference>
<keyword evidence="1" id="KW-0479">Metal-binding</keyword>
<dbReference type="PANTHER" id="PTHR43782:SF3">
    <property type="entry name" value="ARGINASE"/>
    <property type="match status" value="1"/>
</dbReference>
<dbReference type="InterPro" id="IPR023696">
    <property type="entry name" value="Ureohydrolase_dom_sf"/>
</dbReference>
<proteinExistence type="inferred from homology"/>
<dbReference type="InterPro" id="IPR006035">
    <property type="entry name" value="Ureohydrolase"/>
</dbReference>
<comment type="caution">
    <text evidence="5">The sequence shown here is derived from an EMBL/GenBank/DDBJ whole genome shotgun (WGS) entry which is preliminary data.</text>
</comment>
<evidence type="ECO:0000256" key="4">
    <source>
        <dbReference type="PROSITE-ProRule" id="PRU00742"/>
    </source>
</evidence>
<dbReference type="SUPFAM" id="SSF52768">
    <property type="entry name" value="Arginase/deacetylase"/>
    <property type="match status" value="1"/>
</dbReference>
<dbReference type="GO" id="GO:0004053">
    <property type="term" value="F:arginase activity"/>
    <property type="evidence" value="ECO:0007669"/>
    <property type="project" value="TreeGrafter"/>
</dbReference>
<dbReference type="PROSITE" id="PS51409">
    <property type="entry name" value="ARGINASE_2"/>
    <property type="match status" value="1"/>
</dbReference>
<dbReference type="Proteomes" id="UP000246722">
    <property type="component" value="Unassembled WGS sequence"/>
</dbReference>
<dbReference type="GO" id="GO:0005829">
    <property type="term" value="C:cytosol"/>
    <property type="evidence" value="ECO:0007669"/>
    <property type="project" value="TreeGrafter"/>
</dbReference>
<keyword evidence="2" id="KW-0378">Hydrolase</keyword>
<accession>A0A317ZZM9</accession>
<dbReference type="Pfam" id="PF00491">
    <property type="entry name" value="Arginase"/>
    <property type="match status" value="1"/>
</dbReference>
<gene>
    <name evidence="5" type="ORF">CTB96_01170</name>
</gene>
<sequence>MSPNYVVVPQWQGSVSPRAMRLVDGAEAIRGDLPFSVTYPVDVPVEAGDSLDTGIHRFSSLLTVRDRQLAVLRTSTEPVLTIGGDCGVSFGAVEHASRRHPGDIALVWFDAHPDLHTSESSQSGGFGGMVLRAILGDGTDGLALDPDARITPDRVVLAGVRDIDPAEDVYITEQGIPLVPVESFNSPDALVAAVKRTGAAHIYLHIDLDVLDPATIVGLSNIYPFGLAVESLTGAIVALRKEFTLAGATIAGFAPSSPEAANDDLPSILRIIGALTR</sequence>
<protein>
    <submittedName>
        <fullName evidence="5">Arginase</fullName>
    </submittedName>
</protein>
<dbReference type="Gene3D" id="3.40.800.10">
    <property type="entry name" value="Ureohydrolase domain"/>
    <property type="match status" value="1"/>
</dbReference>
<evidence type="ECO:0000313" key="5">
    <source>
        <dbReference type="EMBL" id="PXA72748.1"/>
    </source>
</evidence>
<comment type="similarity">
    <text evidence="4">Belongs to the arginase family.</text>
</comment>
<evidence type="ECO:0000256" key="1">
    <source>
        <dbReference type="ARBA" id="ARBA00022723"/>
    </source>
</evidence>
<organism evidence="5 6">
    <name type="scientific">Cryobacterium arcticum</name>
    <dbReference type="NCBI Taxonomy" id="670052"/>
    <lineage>
        <taxon>Bacteria</taxon>
        <taxon>Bacillati</taxon>
        <taxon>Actinomycetota</taxon>
        <taxon>Actinomycetes</taxon>
        <taxon>Micrococcales</taxon>
        <taxon>Microbacteriaceae</taxon>
        <taxon>Cryobacterium</taxon>
    </lineage>
</organism>
<evidence type="ECO:0000256" key="3">
    <source>
        <dbReference type="ARBA" id="ARBA00023211"/>
    </source>
</evidence>
<keyword evidence="6" id="KW-1185">Reference proteome</keyword>
<reference evidence="5 6" key="1">
    <citation type="submission" date="2018-05" db="EMBL/GenBank/DDBJ databases">
        <title>Genetic diversity of glacier-inhabiting Cryobacterium bacteria in China and description of Cryobacterium mengkeensis sp. nov. and Arthrobacter glacialis sp. nov.</title>
        <authorList>
            <person name="Liu Q."/>
            <person name="Xin Y.-H."/>
        </authorList>
    </citation>
    <scope>NUCLEOTIDE SEQUENCE [LARGE SCALE GENOMIC DNA]</scope>
    <source>
        <strain evidence="5 6">SK-1</strain>
    </source>
</reference>
<dbReference type="AlphaFoldDB" id="A0A317ZZM9"/>
<evidence type="ECO:0000313" key="6">
    <source>
        <dbReference type="Proteomes" id="UP000246722"/>
    </source>
</evidence>
<name>A0A317ZZM9_9MICO</name>
<keyword evidence="3" id="KW-0464">Manganese</keyword>
<evidence type="ECO:0000256" key="2">
    <source>
        <dbReference type="ARBA" id="ARBA00022801"/>
    </source>
</evidence>
<dbReference type="PRINTS" id="PR00116">
    <property type="entry name" value="ARGINASE"/>
</dbReference>
<dbReference type="GO" id="GO:0030145">
    <property type="term" value="F:manganese ion binding"/>
    <property type="evidence" value="ECO:0007669"/>
    <property type="project" value="TreeGrafter"/>
</dbReference>
<dbReference type="CDD" id="cd09999">
    <property type="entry name" value="Arginase-like_1"/>
    <property type="match status" value="1"/>
</dbReference>
<dbReference type="OrthoDB" id="7331788at2"/>